<name>A0A2G0CGN8_9BACT</name>
<dbReference type="InterPro" id="IPR037069">
    <property type="entry name" value="AcylCoA_DH/ox_N_sf"/>
</dbReference>
<dbReference type="InterPro" id="IPR036250">
    <property type="entry name" value="AcylCo_DH-like_C"/>
</dbReference>
<sequence length="368" mass="40346">MSVPISNQRPPFDTARWDELRQRFAAWAPSTFADGGFPTREMDALRTEGLLGVTLPGAPLDQRHGHTPAQLRLLKEVGQANLSVGRIYEGHVNALQLIGIYGTETQRTRWFADARAGHLFGVWNTQMADGISFHPDPDGRVKVTGSKSFCSGSVRVTRPLITGNLQGGWQMAVVPLDDHPVRVDESFWNPAGMRNSVSYKIDFTGITLEAADLLGGPNDYNRQPYFSGGAIRFAAVQLGGGAALLEATRDYLREVGRTEDPYQRTRVGQMAIYLESGHLWLERAGQLADQGGDPAHIVHYANMTRTAIAGYCEACLELAQRCVGARGLLHPHPLARLQADLTMYLRQPAPDAVLEAVGQYHLNDPAAH</sequence>
<evidence type="ECO:0000313" key="8">
    <source>
        <dbReference type="EMBL" id="PHK99139.1"/>
    </source>
</evidence>
<feature type="domain" description="Acyl-CoA dehydrogenase/oxidase C-terminal" evidence="6">
    <location>
        <begin position="229"/>
        <end position="341"/>
    </location>
</feature>
<dbReference type="Gene3D" id="1.20.140.10">
    <property type="entry name" value="Butyryl-CoA Dehydrogenase, subunit A, domain 3"/>
    <property type="match status" value="1"/>
</dbReference>
<comment type="similarity">
    <text evidence="2">Belongs to the acyl-CoA dehydrogenase family.</text>
</comment>
<organism evidence="8 9">
    <name type="scientific">Neolewinella marina</name>
    <dbReference type="NCBI Taxonomy" id="438751"/>
    <lineage>
        <taxon>Bacteria</taxon>
        <taxon>Pseudomonadati</taxon>
        <taxon>Bacteroidota</taxon>
        <taxon>Saprospiria</taxon>
        <taxon>Saprospirales</taxon>
        <taxon>Lewinellaceae</taxon>
        <taxon>Neolewinella</taxon>
    </lineage>
</organism>
<dbReference type="PANTHER" id="PTHR48083:SF37">
    <property type="entry name" value="DEHYDROGENASE, PUTATIVE-RELATED"/>
    <property type="match status" value="1"/>
</dbReference>
<evidence type="ECO:0000256" key="3">
    <source>
        <dbReference type="ARBA" id="ARBA00022630"/>
    </source>
</evidence>
<comment type="cofactor">
    <cofactor evidence="1">
        <name>FAD</name>
        <dbReference type="ChEBI" id="CHEBI:57692"/>
    </cofactor>
</comment>
<keyword evidence="9" id="KW-1185">Reference proteome</keyword>
<dbReference type="GO" id="GO:0005737">
    <property type="term" value="C:cytoplasm"/>
    <property type="evidence" value="ECO:0007669"/>
    <property type="project" value="TreeGrafter"/>
</dbReference>
<dbReference type="GO" id="GO:0033539">
    <property type="term" value="P:fatty acid beta-oxidation using acyl-CoA dehydrogenase"/>
    <property type="evidence" value="ECO:0007669"/>
    <property type="project" value="TreeGrafter"/>
</dbReference>
<dbReference type="OrthoDB" id="571684at2"/>
<dbReference type="EMBL" id="PDLO01000002">
    <property type="protein sequence ID" value="PHK99139.1"/>
    <property type="molecule type" value="Genomic_DNA"/>
</dbReference>
<dbReference type="PANTHER" id="PTHR48083">
    <property type="entry name" value="MEDIUM-CHAIN SPECIFIC ACYL-COA DEHYDROGENASE, MITOCHONDRIAL-RELATED"/>
    <property type="match status" value="1"/>
</dbReference>
<evidence type="ECO:0000256" key="5">
    <source>
        <dbReference type="ARBA" id="ARBA00023002"/>
    </source>
</evidence>
<comment type="caution">
    <text evidence="8">The sequence shown here is derived from an EMBL/GenBank/DDBJ whole genome shotgun (WGS) entry which is preliminary data.</text>
</comment>
<dbReference type="Gene3D" id="1.10.540.10">
    <property type="entry name" value="Acyl-CoA dehydrogenase/oxidase, N-terminal domain"/>
    <property type="match status" value="1"/>
</dbReference>
<gene>
    <name evidence="8" type="ORF">CGL56_06685</name>
</gene>
<proteinExistence type="inferred from homology"/>
<dbReference type="AlphaFoldDB" id="A0A2G0CGN8"/>
<evidence type="ECO:0000313" key="9">
    <source>
        <dbReference type="Proteomes" id="UP000226437"/>
    </source>
</evidence>
<keyword evidence="3" id="KW-0285">Flavoprotein</keyword>
<dbReference type="InterPro" id="IPR009075">
    <property type="entry name" value="AcylCo_DH/oxidase_C"/>
</dbReference>
<accession>A0A2G0CGN8</accession>
<protein>
    <submittedName>
        <fullName evidence="8">Acyl-CoA dehydrogenase</fullName>
    </submittedName>
</protein>
<keyword evidence="4" id="KW-0274">FAD</keyword>
<dbReference type="InterPro" id="IPR009100">
    <property type="entry name" value="AcylCoA_DH/oxidase_NM_dom_sf"/>
</dbReference>
<dbReference type="InterPro" id="IPR013786">
    <property type="entry name" value="AcylCoA_DH/ox_N"/>
</dbReference>
<evidence type="ECO:0000256" key="1">
    <source>
        <dbReference type="ARBA" id="ARBA00001974"/>
    </source>
</evidence>
<dbReference type="Pfam" id="PF02771">
    <property type="entry name" value="Acyl-CoA_dh_N"/>
    <property type="match status" value="1"/>
</dbReference>
<evidence type="ECO:0000256" key="2">
    <source>
        <dbReference type="ARBA" id="ARBA00009347"/>
    </source>
</evidence>
<reference evidence="8 9" key="1">
    <citation type="submission" date="2017-10" db="EMBL/GenBank/DDBJ databases">
        <title>The draft genome sequence of Lewinella marina KCTC 32374.</title>
        <authorList>
            <person name="Wang K."/>
        </authorList>
    </citation>
    <scope>NUCLEOTIDE SEQUENCE [LARGE SCALE GENOMIC DNA]</scope>
    <source>
        <strain evidence="8 9">MKG-38</strain>
    </source>
</reference>
<dbReference type="Proteomes" id="UP000226437">
    <property type="component" value="Unassembled WGS sequence"/>
</dbReference>
<dbReference type="RefSeq" id="WP_099105756.1">
    <property type="nucleotide sequence ID" value="NZ_JAATJF010000002.1"/>
</dbReference>
<dbReference type="GO" id="GO:0003995">
    <property type="term" value="F:acyl-CoA dehydrogenase activity"/>
    <property type="evidence" value="ECO:0007669"/>
    <property type="project" value="TreeGrafter"/>
</dbReference>
<keyword evidence="5" id="KW-0560">Oxidoreductase</keyword>
<dbReference type="Pfam" id="PF00441">
    <property type="entry name" value="Acyl-CoA_dh_1"/>
    <property type="match status" value="1"/>
</dbReference>
<dbReference type="InterPro" id="IPR050741">
    <property type="entry name" value="Acyl-CoA_dehydrogenase"/>
</dbReference>
<feature type="domain" description="Acyl-CoA dehydrogenase/oxidase N-terminal" evidence="7">
    <location>
        <begin position="25"/>
        <end position="114"/>
    </location>
</feature>
<dbReference type="SUPFAM" id="SSF56645">
    <property type="entry name" value="Acyl-CoA dehydrogenase NM domain-like"/>
    <property type="match status" value="1"/>
</dbReference>
<evidence type="ECO:0000259" key="7">
    <source>
        <dbReference type="Pfam" id="PF02771"/>
    </source>
</evidence>
<dbReference type="InterPro" id="IPR046373">
    <property type="entry name" value="Acyl-CoA_Oxase/DH_mid-dom_sf"/>
</dbReference>
<dbReference type="Gene3D" id="2.40.110.10">
    <property type="entry name" value="Butyryl-CoA Dehydrogenase, subunit A, domain 2"/>
    <property type="match status" value="1"/>
</dbReference>
<dbReference type="GO" id="GO:0050660">
    <property type="term" value="F:flavin adenine dinucleotide binding"/>
    <property type="evidence" value="ECO:0007669"/>
    <property type="project" value="InterPro"/>
</dbReference>
<evidence type="ECO:0000259" key="6">
    <source>
        <dbReference type="Pfam" id="PF00441"/>
    </source>
</evidence>
<evidence type="ECO:0000256" key="4">
    <source>
        <dbReference type="ARBA" id="ARBA00022827"/>
    </source>
</evidence>
<dbReference type="SUPFAM" id="SSF47203">
    <property type="entry name" value="Acyl-CoA dehydrogenase C-terminal domain-like"/>
    <property type="match status" value="1"/>
</dbReference>